<accession>A0ABX6MLV9</accession>
<name>A0ABX6MLV9_9BURK</name>
<dbReference type="PANTHER" id="PTHR28008">
    <property type="entry name" value="DOMAIN PROTEIN, PUTATIVE (AFU_ORTHOLOGUE AFUA_3G10980)-RELATED"/>
    <property type="match status" value="1"/>
</dbReference>
<organism evidence="3 4">
    <name type="scientific">Duganella dendranthematis</name>
    <dbReference type="NCBI Taxonomy" id="2728021"/>
    <lineage>
        <taxon>Bacteria</taxon>
        <taxon>Pseudomonadati</taxon>
        <taxon>Pseudomonadota</taxon>
        <taxon>Betaproteobacteria</taxon>
        <taxon>Burkholderiales</taxon>
        <taxon>Oxalobacteraceae</taxon>
        <taxon>Telluria group</taxon>
        <taxon>Duganella</taxon>
    </lineage>
</organism>
<evidence type="ECO:0000259" key="2">
    <source>
        <dbReference type="Pfam" id="PF04892"/>
    </source>
</evidence>
<reference evidence="3 4" key="1">
    <citation type="submission" date="2020-04" db="EMBL/GenBank/DDBJ databases">
        <title>Genome sequencing of novel species.</title>
        <authorList>
            <person name="Heo J."/>
            <person name="Kim S.-J."/>
            <person name="Kim J.-S."/>
            <person name="Hong S.-B."/>
            <person name="Kwon S.-W."/>
        </authorList>
    </citation>
    <scope>NUCLEOTIDE SEQUENCE [LARGE SCALE GENOMIC DNA]</scope>
    <source>
        <strain evidence="3 4">AF9R3</strain>
    </source>
</reference>
<feature type="transmembrane region" description="Helical" evidence="1">
    <location>
        <begin position="45"/>
        <end position="63"/>
    </location>
</feature>
<proteinExistence type="predicted"/>
<dbReference type="InterPro" id="IPR006976">
    <property type="entry name" value="VanZ-like"/>
</dbReference>
<feature type="domain" description="VanZ-like" evidence="2">
    <location>
        <begin position="46"/>
        <end position="161"/>
    </location>
</feature>
<evidence type="ECO:0000256" key="1">
    <source>
        <dbReference type="SAM" id="Phobius"/>
    </source>
</evidence>
<feature type="transmembrane region" description="Helical" evidence="1">
    <location>
        <begin position="114"/>
        <end position="135"/>
    </location>
</feature>
<evidence type="ECO:0000313" key="3">
    <source>
        <dbReference type="EMBL" id="QJD94067.1"/>
    </source>
</evidence>
<dbReference type="PANTHER" id="PTHR28008:SF1">
    <property type="entry name" value="DOMAIN PROTEIN, PUTATIVE (AFU_ORTHOLOGUE AFUA_3G10980)-RELATED"/>
    <property type="match status" value="1"/>
</dbReference>
<dbReference type="Proteomes" id="UP000503117">
    <property type="component" value="Chromosome"/>
</dbReference>
<sequence>MPPVALVDAEVATGVPPVAPINRRKRERPPLAPATRSSPITRAALLAYLFLIIYASWFPFSGWHNQGLSPFIFLETMKMPRYWTLFDAITNVIGYVPLGTLIVYSLYPRIKGIWALLIAAAAGALVSGTMEAVQTFLPTRVSSNLDFYTNAIGCALGGLIGVLTVRRLLDRSQLQRLRREWFAPHASQGLVLLALWPLAQIYPQNFLYGLGQILPILSDWLSQLLDMEVDLAGLIRPDVDLTVEQYWLSETIITACGMVGAGLTLLCLLRKPAPRGLLVCAMIAASVLIKGLATALLFSPENAFVWVTPGAEGGFLIGAIMLAGLTYAPHVAQRRLAVTTLLLGLVIINTTPANPYFVATLQTWVQGKFLNFNGAAQFLSLLWPFFAVWFLWLPSHKLNAAKVS</sequence>
<feature type="transmembrane region" description="Helical" evidence="1">
    <location>
        <begin position="304"/>
        <end position="324"/>
    </location>
</feature>
<keyword evidence="1" id="KW-1133">Transmembrane helix</keyword>
<evidence type="ECO:0000313" key="4">
    <source>
        <dbReference type="Proteomes" id="UP000503117"/>
    </source>
</evidence>
<protein>
    <recommendedName>
        <fullName evidence="2">VanZ-like domain-containing protein</fullName>
    </recommendedName>
</protein>
<feature type="transmembrane region" description="Helical" evidence="1">
    <location>
        <begin position="374"/>
        <end position="393"/>
    </location>
</feature>
<feature type="transmembrane region" description="Helical" evidence="1">
    <location>
        <begin position="83"/>
        <end position="107"/>
    </location>
</feature>
<feature type="transmembrane region" description="Helical" evidence="1">
    <location>
        <begin position="147"/>
        <end position="169"/>
    </location>
</feature>
<feature type="transmembrane region" description="Helical" evidence="1">
    <location>
        <begin position="336"/>
        <end position="354"/>
    </location>
</feature>
<dbReference type="Pfam" id="PF04892">
    <property type="entry name" value="VanZ"/>
    <property type="match status" value="1"/>
</dbReference>
<keyword evidence="1" id="KW-0472">Membrane</keyword>
<feature type="transmembrane region" description="Helical" evidence="1">
    <location>
        <begin position="181"/>
        <end position="199"/>
    </location>
</feature>
<gene>
    <name evidence="3" type="ORF">HH213_09385</name>
</gene>
<keyword evidence="1" id="KW-0812">Transmembrane</keyword>
<feature type="transmembrane region" description="Helical" evidence="1">
    <location>
        <begin position="276"/>
        <end position="298"/>
    </location>
</feature>
<keyword evidence="4" id="KW-1185">Reference proteome</keyword>
<feature type="transmembrane region" description="Helical" evidence="1">
    <location>
        <begin position="246"/>
        <end position="269"/>
    </location>
</feature>
<dbReference type="EMBL" id="CP051684">
    <property type="protein sequence ID" value="QJD94067.1"/>
    <property type="molecule type" value="Genomic_DNA"/>
</dbReference>